<keyword evidence="3" id="KW-1185">Reference proteome</keyword>
<dbReference type="RefSeq" id="WP_134373234.1">
    <property type="nucleotide sequence ID" value="NZ_SOGO01000021.1"/>
</dbReference>
<evidence type="ECO:0000256" key="1">
    <source>
        <dbReference type="SAM" id="MobiDB-lite"/>
    </source>
</evidence>
<name>A0ABY2JDS3_9MICO</name>
<comment type="caution">
    <text evidence="2">The sequence shown here is derived from an EMBL/GenBank/DDBJ whole genome shotgun (WGS) entry which is preliminary data.</text>
</comment>
<gene>
    <name evidence="2" type="ORF">E3T25_06645</name>
</gene>
<organism evidence="2 3">
    <name type="scientific">Cryobacterium sandaracinum</name>
    <dbReference type="NCBI Taxonomy" id="1259247"/>
    <lineage>
        <taxon>Bacteria</taxon>
        <taxon>Bacillati</taxon>
        <taxon>Actinomycetota</taxon>
        <taxon>Actinomycetes</taxon>
        <taxon>Micrococcales</taxon>
        <taxon>Microbacteriaceae</taxon>
        <taxon>Cryobacterium</taxon>
    </lineage>
</organism>
<proteinExistence type="predicted"/>
<accession>A0ABY2JDS3</accession>
<dbReference type="EMBL" id="SOGO01000021">
    <property type="protein sequence ID" value="TFD03290.1"/>
    <property type="molecule type" value="Genomic_DNA"/>
</dbReference>
<sequence>MMNPSDELAGHTFEELSDYLDRDRTPADPSIDGFPECEIALRGMQRLRRTQRALLRKDVERESEREDSWVNSILHHINLEARAGRDIPISHPSPTARLSVTEGAVRGILRAAGDGVPNIIVGRCRLDGEVSEPGAPVTVRVDATVLEGKNIPPLAEQLREALYTALSQHTELAVEAVDITIRDLYQPVPPPAKAKASSDE</sequence>
<dbReference type="Proteomes" id="UP000297851">
    <property type="component" value="Unassembled WGS sequence"/>
</dbReference>
<evidence type="ECO:0000313" key="3">
    <source>
        <dbReference type="Proteomes" id="UP000297851"/>
    </source>
</evidence>
<evidence type="ECO:0000313" key="2">
    <source>
        <dbReference type="EMBL" id="TFD03290.1"/>
    </source>
</evidence>
<feature type="compositionally biased region" description="Basic and acidic residues" evidence="1">
    <location>
        <begin position="8"/>
        <end position="26"/>
    </location>
</feature>
<feature type="region of interest" description="Disordered" evidence="1">
    <location>
        <begin position="1"/>
        <end position="34"/>
    </location>
</feature>
<protein>
    <submittedName>
        <fullName evidence="2">Asp23/Gls24 family envelope stress response protein</fullName>
    </submittedName>
</protein>
<reference evidence="2 3" key="1">
    <citation type="submission" date="2019-03" db="EMBL/GenBank/DDBJ databases">
        <title>Genomics of glacier-inhabiting Cryobacterium strains.</title>
        <authorList>
            <person name="Liu Q."/>
            <person name="Xin Y.-H."/>
        </authorList>
    </citation>
    <scope>NUCLEOTIDE SEQUENCE [LARGE SCALE GENOMIC DNA]</scope>
    <source>
        <strain evidence="2 3">TMT2-16</strain>
    </source>
</reference>